<evidence type="ECO:0000313" key="6">
    <source>
        <dbReference type="EMBL" id="KAL0485872.1"/>
    </source>
</evidence>
<proteinExistence type="predicted"/>
<dbReference type="Proteomes" id="UP001431209">
    <property type="component" value="Unassembled WGS sequence"/>
</dbReference>
<dbReference type="InterPro" id="IPR034454">
    <property type="entry name" value="MEI2-like_RRM3"/>
</dbReference>
<keyword evidence="2 3" id="KW-0694">RNA-binding</keyword>
<dbReference type="GO" id="GO:0003723">
    <property type="term" value="F:RNA binding"/>
    <property type="evidence" value="ECO:0007669"/>
    <property type="project" value="UniProtKB-UniRule"/>
</dbReference>
<dbReference type="PROSITE" id="PS50102">
    <property type="entry name" value="RRM"/>
    <property type="match status" value="3"/>
</dbReference>
<keyword evidence="1" id="KW-0677">Repeat</keyword>
<reference evidence="6 7" key="1">
    <citation type="submission" date="2024-03" db="EMBL/GenBank/DDBJ databases">
        <title>The Acrasis kona genome and developmental transcriptomes reveal deep origins of eukaryotic multicellular pathways.</title>
        <authorList>
            <person name="Sheikh S."/>
            <person name="Fu C.-J."/>
            <person name="Brown M.W."/>
            <person name="Baldauf S.L."/>
        </authorList>
    </citation>
    <scope>NUCLEOTIDE SEQUENCE [LARGE SCALE GENOMIC DNA]</scope>
    <source>
        <strain evidence="6 7">ATCC MYA-3509</strain>
    </source>
</reference>
<dbReference type="InterPro" id="IPR035979">
    <property type="entry name" value="RBD_domain_sf"/>
</dbReference>
<dbReference type="InterPro" id="IPR007201">
    <property type="entry name" value="Mei2-like_Rrm_C"/>
</dbReference>
<feature type="compositionally biased region" description="Polar residues" evidence="4">
    <location>
        <begin position="8"/>
        <end position="20"/>
    </location>
</feature>
<dbReference type="CDD" id="cd12531">
    <property type="entry name" value="RRM3_MEI2_like"/>
    <property type="match status" value="1"/>
</dbReference>
<evidence type="ECO:0000256" key="1">
    <source>
        <dbReference type="ARBA" id="ARBA00022737"/>
    </source>
</evidence>
<dbReference type="Gene3D" id="3.30.70.330">
    <property type="match status" value="3"/>
</dbReference>
<dbReference type="SMART" id="SM00360">
    <property type="entry name" value="RRM"/>
    <property type="match status" value="3"/>
</dbReference>
<feature type="region of interest" description="Disordered" evidence="4">
    <location>
        <begin position="1"/>
        <end position="28"/>
    </location>
</feature>
<dbReference type="Pfam" id="PF00076">
    <property type="entry name" value="RRM_1"/>
    <property type="match status" value="2"/>
</dbReference>
<feature type="region of interest" description="Disordered" evidence="4">
    <location>
        <begin position="374"/>
        <end position="405"/>
    </location>
</feature>
<dbReference type="AlphaFoldDB" id="A0AAW2ZB15"/>
<dbReference type="CDD" id="cd12524">
    <property type="entry name" value="RRM1_MEI2_like"/>
    <property type="match status" value="1"/>
</dbReference>
<organism evidence="6 7">
    <name type="scientific">Acrasis kona</name>
    <dbReference type="NCBI Taxonomy" id="1008807"/>
    <lineage>
        <taxon>Eukaryota</taxon>
        <taxon>Discoba</taxon>
        <taxon>Heterolobosea</taxon>
        <taxon>Tetramitia</taxon>
        <taxon>Eutetramitia</taxon>
        <taxon>Acrasidae</taxon>
        <taxon>Acrasis</taxon>
    </lineage>
</organism>
<dbReference type="PANTHER" id="PTHR23189">
    <property type="entry name" value="RNA RECOGNITION MOTIF-CONTAINING"/>
    <property type="match status" value="1"/>
</dbReference>
<comment type="caution">
    <text evidence="6">The sequence shown here is derived from an EMBL/GenBank/DDBJ whole genome shotgun (WGS) entry which is preliminary data.</text>
</comment>
<dbReference type="FunFam" id="3.30.70.330:FF:000101">
    <property type="entry name" value="Protein MEI2-like 1"/>
    <property type="match status" value="1"/>
</dbReference>
<gene>
    <name evidence="6" type="ORF">AKO1_002145</name>
</gene>
<dbReference type="InterPro" id="IPR034453">
    <property type="entry name" value="MEI2-like_RRM1"/>
</dbReference>
<protein>
    <submittedName>
        <fullName evidence="6">RNA recognition motif MEI2 protein</fullName>
    </submittedName>
</protein>
<keyword evidence="7" id="KW-1185">Reference proteome</keyword>
<dbReference type="SUPFAM" id="SSF54928">
    <property type="entry name" value="RNA-binding domain, RBD"/>
    <property type="match status" value="2"/>
</dbReference>
<feature type="domain" description="RRM" evidence="5">
    <location>
        <begin position="421"/>
        <end position="505"/>
    </location>
</feature>
<feature type="region of interest" description="Disordered" evidence="4">
    <location>
        <begin position="103"/>
        <end position="124"/>
    </location>
</feature>
<feature type="domain" description="RRM" evidence="5">
    <location>
        <begin position="175"/>
        <end position="248"/>
    </location>
</feature>
<dbReference type="EMBL" id="JAOPGA020001177">
    <property type="protein sequence ID" value="KAL0485872.1"/>
    <property type="molecule type" value="Genomic_DNA"/>
</dbReference>
<sequence>MATAAIMRNSQPGNTSISPDSKQTSYFSSSSYPLMSSFQPYTHGYGMEPSPQNSFLYGYNPLEVPRPQYDNHFGNGNSYHSSTSLFNNVGVVGDNWLRSPFSSLQSTPRDSPCSSPRSNSPLPDYLEKLDRDFGSLNFGEDEEEDLGWEDEFMDSANGMELPANNEYPTGEHPSRTLFVRNISSLIDDEELKAIFGAYGDVRSMYTACKHRGFVMISYYDIRHSKNAMKNLQHKVLKKRKIDIHYSIPKENPSERESNQGTLVVFNLPNINESELKKMFNKFGEVKEIRETPNKKHHRFVEYFDVRDADRAMKQLNKTEVMGKKIKIEASRPGGARRTSPSSPSSPKIYQPFSAPSSAPVFNGLFGDYNFAPPQVAQQQQQQQQSAPQDRTRNRSRSTNFEDRRKFSLHMDNIRNGIDTRTTLMVKNIPNKYTQKMLLQTIDIKFLGKYDFFYLPIDFRNKCNVGYAFINFVNSRDIYDFVQEFNHKKWEKFNSEKVCDITYARIQGKQGLINHFQNSSLMCEELACRPIFY</sequence>
<feature type="domain" description="RRM" evidence="5">
    <location>
        <begin position="260"/>
        <end position="332"/>
    </location>
</feature>
<feature type="compositionally biased region" description="Polar residues" evidence="4">
    <location>
        <begin position="103"/>
        <end position="121"/>
    </location>
</feature>
<evidence type="ECO:0000259" key="5">
    <source>
        <dbReference type="PROSITE" id="PS50102"/>
    </source>
</evidence>
<dbReference type="InterPro" id="IPR012677">
    <property type="entry name" value="Nucleotide-bd_a/b_plait_sf"/>
</dbReference>
<name>A0AAW2ZB15_9EUKA</name>
<feature type="compositionally biased region" description="Low complexity" evidence="4">
    <location>
        <begin position="374"/>
        <end position="388"/>
    </location>
</feature>
<evidence type="ECO:0000313" key="7">
    <source>
        <dbReference type="Proteomes" id="UP001431209"/>
    </source>
</evidence>
<feature type="region of interest" description="Disordered" evidence="4">
    <location>
        <begin position="322"/>
        <end position="352"/>
    </location>
</feature>
<evidence type="ECO:0000256" key="4">
    <source>
        <dbReference type="SAM" id="MobiDB-lite"/>
    </source>
</evidence>
<dbReference type="InterPro" id="IPR000504">
    <property type="entry name" value="RRM_dom"/>
</dbReference>
<accession>A0AAW2ZB15</accession>
<evidence type="ECO:0000256" key="2">
    <source>
        <dbReference type="ARBA" id="ARBA00022884"/>
    </source>
</evidence>
<evidence type="ECO:0000256" key="3">
    <source>
        <dbReference type="PROSITE-ProRule" id="PRU00176"/>
    </source>
</evidence>
<dbReference type="Pfam" id="PF04059">
    <property type="entry name" value="RRM_2"/>
    <property type="match status" value="1"/>
</dbReference>